<feature type="zinc finger region" description="TRAF-type" evidence="4">
    <location>
        <begin position="232"/>
        <end position="287"/>
    </location>
</feature>
<reference evidence="9" key="1">
    <citation type="submission" date="2019-06" db="EMBL/GenBank/DDBJ databases">
        <authorList>
            <person name="Zheng W."/>
        </authorList>
    </citation>
    <scope>NUCLEOTIDE SEQUENCE</scope>
    <source>
        <strain evidence="9">QDHG01</strain>
    </source>
</reference>
<dbReference type="PROSITE" id="PS50145">
    <property type="entry name" value="ZF_TRAF"/>
    <property type="match status" value="2"/>
</dbReference>
<organism evidence="9 10">
    <name type="scientific">Halteria grandinella</name>
    <dbReference type="NCBI Taxonomy" id="5974"/>
    <lineage>
        <taxon>Eukaryota</taxon>
        <taxon>Sar</taxon>
        <taxon>Alveolata</taxon>
        <taxon>Ciliophora</taxon>
        <taxon>Intramacronucleata</taxon>
        <taxon>Spirotrichea</taxon>
        <taxon>Stichotrichia</taxon>
        <taxon>Sporadotrichida</taxon>
        <taxon>Halteriidae</taxon>
        <taxon>Halteria</taxon>
    </lineage>
</organism>
<dbReference type="InterPro" id="IPR015943">
    <property type="entry name" value="WD40/YVTN_repeat-like_dom_sf"/>
</dbReference>
<dbReference type="InterPro" id="IPR001841">
    <property type="entry name" value="Znf_RING"/>
</dbReference>
<evidence type="ECO:0000256" key="6">
    <source>
        <dbReference type="SAM" id="MobiDB-lite"/>
    </source>
</evidence>
<evidence type="ECO:0000259" key="7">
    <source>
        <dbReference type="PROSITE" id="PS50089"/>
    </source>
</evidence>
<dbReference type="InterPro" id="IPR001293">
    <property type="entry name" value="Znf_TRAF"/>
</dbReference>
<dbReference type="PANTHER" id="PTHR10131:SF94">
    <property type="entry name" value="TNF RECEPTOR-ASSOCIATED FACTOR 4"/>
    <property type="match status" value="1"/>
</dbReference>
<proteinExistence type="predicted"/>
<dbReference type="SUPFAM" id="SSF57850">
    <property type="entry name" value="RING/U-box"/>
    <property type="match status" value="1"/>
</dbReference>
<keyword evidence="3 4" id="KW-0862">Zinc</keyword>
<evidence type="ECO:0000256" key="2">
    <source>
        <dbReference type="ARBA" id="ARBA00022771"/>
    </source>
</evidence>
<evidence type="ECO:0000313" key="10">
    <source>
        <dbReference type="Proteomes" id="UP000785679"/>
    </source>
</evidence>
<dbReference type="EMBL" id="RRYP01004555">
    <property type="protein sequence ID" value="TNV82776.1"/>
    <property type="molecule type" value="Genomic_DNA"/>
</dbReference>
<keyword evidence="2 4" id="KW-0863">Zinc-finger</keyword>
<dbReference type="PANTHER" id="PTHR10131">
    <property type="entry name" value="TNF RECEPTOR ASSOCIATED FACTOR"/>
    <property type="match status" value="1"/>
</dbReference>
<protein>
    <submittedName>
        <fullName evidence="9">Uncharacterized protein</fullName>
    </submittedName>
</protein>
<feature type="domain" description="TRAF-type" evidence="8">
    <location>
        <begin position="178"/>
        <end position="230"/>
    </location>
</feature>
<sequence length="786" mass="90177">MRIQAFQNTNIIRIESVLLPMEPLEQQQQLPPHQPVAMRPSLLDSGRAPESIPRLQQYMMSAQNDSDDNEEDSKQPSLIERLVNSEDGTHFQCQVCQDLLQDPRECSKCRNVFCYSCIDKWQSKSHSFQTLCPLRCKGVEMMRISIPFKNQLESLKLRCVNFKLGCPEIAPFGELLKHQNLCSYMLKKCPHIGCGQKVLVSFLEEHILNCECLPIPCPHCAKLTPQGRLQHHLEEQCESIFISCEVCSQTVQRRLLNHHLDFDCSENEIRCSHYPKCRDRFKKKELEQHLKSTCLFAQITCSKCQLTFLRQESGMHDCLLSLIKRNQMQQVKLQTKKEKIKEMQGEIKRLKEVIREKDRRIMEIENGLSIPNVPQDVNNPSAALQEEQKEQFYRRDPTFHNEKSLAVYEGGSIETLIFMKNGHLALSGSCQTNKLTICGRLSNDDEEYKVVAEFTDHISTITGLLEFNNRLISCGIDKNIVVYDIVKKPIQSGQLKKSDGAGQSLFSCFFSKPKKQTSFASISDVSYHYSYLKHNIILNAHNSQINCIQSINDKYFATGGMKEVKIWKFYECIHVIANAHQNSVLSMKVFKIMNHIEKAYEQVLATGSKDKQLKLWSLATLNESGDDGQQQVCLRNLNEMTLSHYSQVNTFSQLNENVILTGTSDGKIQFWQQRLPQAANNRADQMNQSMQSSRFHLSHSAQIFTVSTLHIQQLTSYDYNEYPYVAIAGMVSKVIIYDVKNQTIIQSLRVLISNWQTYNGIIGLPEDRLAVGCLYGTIKVYKATYE</sequence>
<dbReference type="InterPro" id="IPR036322">
    <property type="entry name" value="WD40_repeat_dom_sf"/>
</dbReference>
<dbReference type="GO" id="GO:0008270">
    <property type="term" value="F:zinc ion binding"/>
    <property type="evidence" value="ECO:0007669"/>
    <property type="project" value="UniProtKB-KW"/>
</dbReference>
<dbReference type="InterPro" id="IPR001680">
    <property type="entry name" value="WD40_rpt"/>
</dbReference>
<feature type="coiled-coil region" evidence="5">
    <location>
        <begin position="326"/>
        <end position="367"/>
    </location>
</feature>
<accession>A0A8J8T5Z3</accession>
<dbReference type="SUPFAM" id="SSF49599">
    <property type="entry name" value="TRAF domain-like"/>
    <property type="match status" value="1"/>
</dbReference>
<comment type="caution">
    <text evidence="9">The sequence shown here is derived from an EMBL/GenBank/DDBJ whole genome shotgun (WGS) entry which is preliminary data.</text>
</comment>
<keyword evidence="1 4" id="KW-0479">Metal-binding</keyword>
<dbReference type="Pfam" id="PF02176">
    <property type="entry name" value="zf-TRAF"/>
    <property type="match status" value="1"/>
</dbReference>
<evidence type="ECO:0000259" key="8">
    <source>
        <dbReference type="PROSITE" id="PS50145"/>
    </source>
</evidence>
<dbReference type="PROSITE" id="PS50089">
    <property type="entry name" value="ZF_RING_2"/>
    <property type="match status" value="1"/>
</dbReference>
<dbReference type="SUPFAM" id="SSF50978">
    <property type="entry name" value="WD40 repeat-like"/>
    <property type="match status" value="1"/>
</dbReference>
<evidence type="ECO:0000313" key="9">
    <source>
        <dbReference type="EMBL" id="TNV82776.1"/>
    </source>
</evidence>
<keyword evidence="5" id="KW-0175">Coiled coil</keyword>
<evidence type="ECO:0000256" key="4">
    <source>
        <dbReference type="PROSITE-ProRule" id="PRU00207"/>
    </source>
</evidence>
<dbReference type="Gene3D" id="3.30.40.10">
    <property type="entry name" value="Zinc/RING finger domain, C3HC4 (zinc finger)"/>
    <property type="match status" value="4"/>
</dbReference>
<dbReference type="Pfam" id="PF00400">
    <property type="entry name" value="WD40"/>
    <property type="match status" value="1"/>
</dbReference>
<feature type="region of interest" description="Disordered" evidence="6">
    <location>
        <begin position="26"/>
        <end position="48"/>
    </location>
</feature>
<evidence type="ECO:0000256" key="1">
    <source>
        <dbReference type="ARBA" id="ARBA00022723"/>
    </source>
</evidence>
<dbReference type="Gene3D" id="2.130.10.10">
    <property type="entry name" value="YVTN repeat-like/Quinoprotein amine dehydrogenase"/>
    <property type="match status" value="2"/>
</dbReference>
<dbReference type="Proteomes" id="UP000785679">
    <property type="component" value="Unassembled WGS sequence"/>
</dbReference>
<feature type="zinc finger region" description="TRAF-type" evidence="4">
    <location>
        <begin position="178"/>
        <end position="230"/>
    </location>
</feature>
<evidence type="ECO:0000256" key="3">
    <source>
        <dbReference type="ARBA" id="ARBA00022833"/>
    </source>
</evidence>
<feature type="domain" description="TRAF-type" evidence="8">
    <location>
        <begin position="232"/>
        <end position="287"/>
    </location>
</feature>
<dbReference type="AlphaFoldDB" id="A0A8J8T5Z3"/>
<keyword evidence="10" id="KW-1185">Reference proteome</keyword>
<evidence type="ECO:0000256" key="5">
    <source>
        <dbReference type="SAM" id="Coils"/>
    </source>
</evidence>
<dbReference type="OrthoDB" id="295927at2759"/>
<dbReference type="SMART" id="SM00320">
    <property type="entry name" value="WD40"/>
    <property type="match status" value="4"/>
</dbReference>
<gene>
    <name evidence="9" type="ORF">FGO68_gene14731</name>
</gene>
<name>A0A8J8T5Z3_HALGN</name>
<dbReference type="InterPro" id="IPR013083">
    <property type="entry name" value="Znf_RING/FYVE/PHD"/>
</dbReference>
<feature type="domain" description="RING-type" evidence="7">
    <location>
        <begin position="93"/>
        <end position="134"/>
    </location>
</feature>